<dbReference type="NCBIfam" id="TIGR00756">
    <property type="entry name" value="PPR"/>
    <property type="match status" value="7"/>
</dbReference>
<dbReference type="RefSeq" id="XP_030552854.1">
    <property type="nucleotide sequence ID" value="XM_030696994.1"/>
</dbReference>
<evidence type="ECO:0000313" key="3">
    <source>
        <dbReference type="Proteomes" id="UP000827889"/>
    </source>
</evidence>
<evidence type="ECO:0000256" key="1">
    <source>
        <dbReference type="ARBA" id="ARBA00022737"/>
    </source>
</evidence>
<evidence type="ECO:0000313" key="10">
    <source>
        <dbReference type="RefSeq" id="XP_048133280.1"/>
    </source>
</evidence>
<dbReference type="InterPro" id="IPR046960">
    <property type="entry name" value="PPR_At4g14850-like_plant"/>
</dbReference>
<dbReference type="RefSeq" id="XP_030552857.1">
    <property type="nucleotide sequence ID" value="XM_030696997.1"/>
</dbReference>
<feature type="repeat" description="PPR" evidence="2">
    <location>
        <begin position="269"/>
        <end position="303"/>
    </location>
</feature>
<dbReference type="RefSeq" id="XP_030552856.1">
    <property type="nucleotide sequence ID" value="XM_030696996.1"/>
</dbReference>
<dbReference type="SUPFAM" id="SSF48452">
    <property type="entry name" value="TPR-like"/>
    <property type="match status" value="1"/>
</dbReference>
<dbReference type="InterPro" id="IPR046848">
    <property type="entry name" value="E_motif"/>
</dbReference>
<feature type="repeat" description="PPR" evidence="2">
    <location>
        <begin position="331"/>
        <end position="365"/>
    </location>
</feature>
<organism evidence="3 8">
    <name type="scientific">Rhodamnia argentea</name>
    <dbReference type="NCBI Taxonomy" id="178133"/>
    <lineage>
        <taxon>Eukaryota</taxon>
        <taxon>Viridiplantae</taxon>
        <taxon>Streptophyta</taxon>
        <taxon>Embryophyta</taxon>
        <taxon>Tracheophyta</taxon>
        <taxon>Spermatophyta</taxon>
        <taxon>Magnoliopsida</taxon>
        <taxon>eudicotyledons</taxon>
        <taxon>Gunneridae</taxon>
        <taxon>Pentapetalae</taxon>
        <taxon>rosids</taxon>
        <taxon>malvids</taxon>
        <taxon>Myrtales</taxon>
        <taxon>Myrtaceae</taxon>
        <taxon>Myrtoideae</taxon>
        <taxon>Myrteae</taxon>
        <taxon>Australasian group</taxon>
        <taxon>Rhodamnia</taxon>
    </lineage>
</organism>
<dbReference type="Pfam" id="PF20431">
    <property type="entry name" value="E_motif"/>
    <property type="match status" value="1"/>
</dbReference>
<dbReference type="Proteomes" id="UP000827889">
    <property type="component" value="Chromosome 4"/>
</dbReference>
<dbReference type="RefSeq" id="XP_030552859.1">
    <property type="nucleotide sequence ID" value="XM_030696999.1"/>
</dbReference>
<dbReference type="GO" id="GO:0009451">
    <property type="term" value="P:RNA modification"/>
    <property type="evidence" value="ECO:0007669"/>
    <property type="project" value="InterPro"/>
</dbReference>
<reference evidence="4 5" key="1">
    <citation type="submission" date="2025-04" db="UniProtKB">
        <authorList>
            <consortium name="RefSeq"/>
        </authorList>
    </citation>
    <scope>IDENTIFICATION</scope>
    <source>
        <tissue evidence="10">Leaf</tissue>
    </source>
</reference>
<evidence type="ECO:0000313" key="5">
    <source>
        <dbReference type="RefSeq" id="XP_030552854.1"/>
    </source>
</evidence>
<evidence type="ECO:0000313" key="8">
    <source>
        <dbReference type="RefSeq" id="XP_030552858.1"/>
    </source>
</evidence>
<sequence>MFTRLGVPSLLLTPRHIYSRRFLNSSSDSISPRPTSFVSYLKNCKSLHQLKQIHARVFRVGLEQHENVLNKLVAFCADPSRGDLRHAERVFDYAKDPSLFVYNIVIKALAKSGELGKAVSVFHKLRLRGLSPDNFTYPYVLKAIGCLGALDEGEKVHGYVVKSGLEFDAYVCNSIMDMYAEFCRTASMKRVFDEMPERDVVSWNIMISGHVRCRRFDDAVSIFKRMLVESSATPEEATVVSTLSACTALKLLELGMEIHDYVNKELICTSIISNALLDMYSKCGHLDVARKIFDEMPTKNVICWTSMISGYVNGGRLDEARELFDRSPVKDIVLWTAMINGYVQFNRFDEAIDLFRDLQVRRIKPDKFTTVALLTGCAQCGALEQGKWIHGYIDENGIQLDAVVGTALIDMYAKCGCIDKALDIFYRLKIHDTASWTSIICGLAMNGRTGEALNLFIGMRDHGFKPDDVTFIGVLSACSHGGLVKEGRQLFSVMTEAYGIEPKVEHYGCMIDLLGRVGLLDEAEKLIENVPNENDEIAIPLYGALLSACRLHGNINMAERMAERLVKMEFNDSSIHTLLANIYASANRWEDVARVRSKMEDLGIKKSPGCSSIEVNGIIHEFIVGDPSCPEMYDICLMLDKMMDMLMGSEESKMGEEDVVTLSF</sequence>
<keyword evidence="1" id="KW-0677">Repeat</keyword>
<evidence type="ECO:0000313" key="7">
    <source>
        <dbReference type="RefSeq" id="XP_030552857.1"/>
    </source>
</evidence>
<dbReference type="AlphaFoldDB" id="A0A8B8R2N3"/>
<evidence type="ECO:0000313" key="4">
    <source>
        <dbReference type="RefSeq" id="XP_030552853.1"/>
    </source>
</evidence>
<evidence type="ECO:0000256" key="2">
    <source>
        <dbReference type="PROSITE-ProRule" id="PRU00708"/>
    </source>
</evidence>
<dbReference type="Gene3D" id="1.25.40.10">
    <property type="entry name" value="Tetratricopeptide repeat domain"/>
    <property type="match status" value="5"/>
</dbReference>
<dbReference type="PROSITE" id="PS51375">
    <property type="entry name" value="PPR"/>
    <property type="match status" value="5"/>
</dbReference>
<dbReference type="RefSeq" id="XP_048133280.1">
    <property type="nucleotide sequence ID" value="XM_048277323.1"/>
</dbReference>
<dbReference type="PANTHER" id="PTHR47926">
    <property type="entry name" value="PENTATRICOPEPTIDE REPEAT-CONTAINING PROTEIN"/>
    <property type="match status" value="1"/>
</dbReference>
<accession>A0A8B8R2N3</accession>
<feature type="repeat" description="PPR" evidence="2">
    <location>
        <begin position="98"/>
        <end position="132"/>
    </location>
</feature>
<dbReference type="FunFam" id="1.25.40.10:FF:000427">
    <property type="entry name" value="Pentatricopeptide repeat-containing protein chloroplastic"/>
    <property type="match status" value="1"/>
</dbReference>
<dbReference type="Pfam" id="PF01535">
    <property type="entry name" value="PPR"/>
    <property type="match status" value="6"/>
</dbReference>
<evidence type="ECO:0000313" key="6">
    <source>
        <dbReference type="RefSeq" id="XP_030552856.1"/>
    </source>
</evidence>
<name>A0A8B8R2N3_9MYRT</name>
<evidence type="ECO:0000313" key="9">
    <source>
        <dbReference type="RefSeq" id="XP_030552859.1"/>
    </source>
</evidence>
<protein>
    <submittedName>
        <fullName evidence="4 5">Pentatricopeptide repeat-containing protein At1g31430</fullName>
    </submittedName>
</protein>
<dbReference type="PANTHER" id="PTHR47926:SF489">
    <property type="entry name" value="PENTATRICOPEPTIDE REPEAT-CONTAINING PROTEIN"/>
    <property type="match status" value="1"/>
</dbReference>
<dbReference type="GeneID" id="115756975"/>
<gene>
    <name evidence="4 5 6 7 8 9 10" type="primary">LOC115756975</name>
</gene>
<dbReference type="OrthoDB" id="185373at2759"/>
<dbReference type="FunFam" id="1.25.40.10:FF:000348">
    <property type="entry name" value="Pentatricopeptide repeat-containing protein chloroplastic"/>
    <property type="match status" value="1"/>
</dbReference>
<feature type="repeat" description="PPR" evidence="2">
    <location>
        <begin position="199"/>
        <end position="234"/>
    </location>
</feature>
<dbReference type="KEGG" id="rarg:115756975"/>
<dbReference type="GO" id="GO:0003723">
    <property type="term" value="F:RNA binding"/>
    <property type="evidence" value="ECO:0007669"/>
    <property type="project" value="InterPro"/>
</dbReference>
<dbReference type="RefSeq" id="XP_030552853.1">
    <property type="nucleotide sequence ID" value="XM_030696993.1"/>
</dbReference>
<proteinExistence type="predicted"/>
<dbReference type="RefSeq" id="XP_030552858.1">
    <property type="nucleotide sequence ID" value="XM_030696998.1"/>
</dbReference>
<keyword evidence="3" id="KW-1185">Reference proteome</keyword>
<dbReference type="Pfam" id="PF13041">
    <property type="entry name" value="PPR_2"/>
    <property type="match status" value="3"/>
</dbReference>
<feature type="repeat" description="PPR" evidence="2">
    <location>
        <begin position="432"/>
        <end position="466"/>
    </location>
</feature>
<dbReference type="FunFam" id="1.25.40.10:FF:000989">
    <property type="entry name" value="Pentatricopeptide repeat-containing protein At1g31430"/>
    <property type="match status" value="1"/>
</dbReference>
<dbReference type="InterPro" id="IPR011990">
    <property type="entry name" value="TPR-like_helical_dom_sf"/>
</dbReference>
<dbReference type="InterPro" id="IPR002885">
    <property type="entry name" value="PPR_rpt"/>
</dbReference>